<accession>A0AAE0Y3F4</accession>
<evidence type="ECO:0000313" key="1">
    <source>
        <dbReference type="EMBL" id="KAK3730678.1"/>
    </source>
</evidence>
<protein>
    <submittedName>
        <fullName evidence="1">Uncharacterized protein</fullName>
    </submittedName>
</protein>
<comment type="caution">
    <text evidence="1">The sequence shown here is derived from an EMBL/GenBank/DDBJ whole genome shotgun (WGS) entry which is preliminary data.</text>
</comment>
<name>A0AAE0Y3F4_9GAST</name>
<evidence type="ECO:0000313" key="2">
    <source>
        <dbReference type="Proteomes" id="UP001283361"/>
    </source>
</evidence>
<organism evidence="1 2">
    <name type="scientific">Elysia crispata</name>
    <name type="common">lettuce slug</name>
    <dbReference type="NCBI Taxonomy" id="231223"/>
    <lineage>
        <taxon>Eukaryota</taxon>
        <taxon>Metazoa</taxon>
        <taxon>Spiralia</taxon>
        <taxon>Lophotrochozoa</taxon>
        <taxon>Mollusca</taxon>
        <taxon>Gastropoda</taxon>
        <taxon>Heterobranchia</taxon>
        <taxon>Euthyneura</taxon>
        <taxon>Panpulmonata</taxon>
        <taxon>Sacoglossa</taxon>
        <taxon>Placobranchoidea</taxon>
        <taxon>Plakobranchidae</taxon>
        <taxon>Elysia</taxon>
    </lineage>
</organism>
<dbReference type="Proteomes" id="UP001283361">
    <property type="component" value="Unassembled WGS sequence"/>
</dbReference>
<reference evidence="1" key="1">
    <citation type="journal article" date="2023" name="G3 (Bethesda)">
        <title>A reference genome for the long-term kleptoplast-retaining sea slug Elysia crispata morphotype clarki.</title>
        <authorList>
            <person name="Eastman K.E."/>
            <person name="Pendleton A.L."/>
            <person name="Shaikh M.A."/>
            <person name="Suttiyut T."/>
            <person name="Ogas R."/>
            <person name="Tomko P."/>
            <person name="Gavelis G."/>
            <person name="Widhalm J.R."/>
            <person name="Wisecaver J.H."/>
        </authorList>
    </citation>
    <scope>NUCLEOTIDE SEQUENCE</scope>
    <source>
        <strain evidence="1">ECLA1</strain>
    </source>
</reference>
<gene>
    <name evidence="1" type="ORF">RRG08_041459</name>
</gene>
<proteinExistence type="predicted"/>
<sequence length="112" mass="12430">MPVAIRKKIGIKDQGNQSLTVTSLRLRQLNSESTCELSDSGLRSSWIELWDASTCGRVLTADTASSASRTHFQTLAAKLRSHKHSRSSGYQFRSDGRRRVLIGCVHLHPVLP</sequence>
<dbReference type="EMBL" id="JAWDGP010007062">
    <property type="protein sequence ID" value="KAK3730678.1"/>
    <property type="molecule type" value="Genomic_DNA"/>
</dbReference>
<keyword evidence="2" id="KW-1185">Reference proteome</keyword>
<dbReference type="AlphaFoldDB" id="A0AAE0Y3F4"/>